<dbReference type="STRING" id="420953.SAMN05192543_101263"/>
<organism evidence="3 4">
    <name type="scientific">Paraburkholderia megapolitana</name>
    <dbReference type="NCBI Taxonomy" id="420953"/>
    <lineage>
        <taxon>Bacteria</taxon>
        <taxon>Pseudomonadati</taxon>
        <taxon>Pseudomonadota</taxon>
        <taxon>Betaproteobacteria</taxon>
        <taxon>Burkholderiales</taxon>
        <taxon>Burkholderiaceae</taxon>
        <taxon>Paraburkholderia</taxon>
    </lineage>
</organism>
<proteinExistence type="predicted"/>
<dbReference type="EMBL" id="FOQU01000001">
    <property type="protein sequence ID" value="SFH85130.1"/>
    <property type="molecule type" value="Genomic_DNA"/>
</dbReference>
<accession>A0A1I3DED5</accession>
<evidence type="ECO:0000256" key="2">
    <source>
        <dbReference type="SAM" id="SignalP"/>
    </source>
</evidence>
<keyword evidence="2" id="KW-0732">Signal</keyword>
<feature type="compositionally biased region" description="Polar residues" evidence="1">
    <location>
        <begin position="109"/>
        <end position="119"/>
    </location>
</feature>
<evidence type="ECO:0000256" key="1">
    <source>
        <dbReference type="SAM" id="MobiDB-lite"/>
    </source>
</evidence>
<dbReference type="RefSeq" id="WP_245811295.1">
    <property type="nucleotide sequence ID" value="NZ_CP041743.1"/>
</dbReference>
<evidence type="ECO:0000313" key="3">
    <source>
        <dbReference type="EMBL" id="SFH85130.1"/>
    </source>
</evidence>
<protein>
    <submittedName>
        <fullName evidence="3">Uncharacterized protein</fullName>
    </submittedName>
</protein>
<keyword evidence="4" id="KW-1185">Reference proteome</keyword>
<evidence type="ECO:0000313" key="4">
    <source>
        <dbReference type="Proteomes" id="UP000199548"/>
    </source>
</evidence>
<reference evidence="3 4" key="1">
    <citation type="submission" date="2016-10" db="EMBL/GenBank/DDBJ databases">
        <authorList>
            <person name="de Groot N.N."/>
        </authorList>
    </citation>
    <scope>NUCLEOTIDE SEQUENCE [LARGE SCALE GENOMIC DNA]</scope>
    <source>
        <strain evidence="3 4">LMG 23650</strain>
    </source>
</reference>
<feature type="region of interest" description="Disordered" evidence="1">
    <location>
        <begin position="109"/>
        <end position="130"/>
    </location>
</feature>
<dbReference type="Proteomes" id="UP000199548">
    <property type="component" value="Unassembled WGS sequence"/>
</dbReference>
<name>A0A1I3DED5_9BURK</name>
<feature type="chain" id="PRO_5011464346" evidence="2">
    <location>
        <begin position="26"/>
        <end position="130"/>
    </location>
</feature>
<feature type="signal peptide" evidence="2">
    <location>
        <begin position="1"/>
        <end position="25"/>
    </location>
</feature>
<dbReference type="AlphaFoldDB" id="A0A1I3DED5"/>
<sequence length="130" mass="13127">MLFRQAVTLVLVSVMQVCLAGTSYAQGSNATAPDIAAPNASSGTKPVCIDAEVDGQRALSYGCLSAQLAPKAAPAATGVAASQTAAEALANGPSNRVGTFNLSAERNRFGSNWGKSVTPQRPLPSVAVPP</sequence>
<gene>
    <name evidence="3" type="ORF">SAMN05192543_101263</name>
</gene>